<sequence>MARDPLFWVLVRNYHLLGTNSLVQSPNIDLKAHKSPVIVREINGEYMGGPRTIDNLKLLGEDQNKKHYRHAAHGVAVSQEYADDFPVWVSLERNTNCPDNHLTDLSSKDMFWESGGEENNRRVVQNTISEIQRQVPEVSGHCEEESRITAEEQQTTSAANPLNKMTIAETEDERNNENTPYSLSYELEALVGQPSFHDSERVLQDMHTWTTPHDMPLSPSLESRPVSPSIEIFSEVPPNLERTDNLPDLVDIATIQRNSRALMTTPEPPEMPR</sequence>
<gene>
    <name evidence="1" type="ORF">NPX13_g7484</name>
</gene>
<evidence type="ECO:0000313" key="1">
    <source>
        <dbReference type="EMBL" id="KAJ3565488.1"/>
    </source>
</evidence>
<dbReference type="Proteomes" id="UP001148614">
    <property type="component" value="Unassembled WGS sequence"/>
</dbReference>
<accession>A0A9W8NAJ9</accession>
<protein>
    <submittedName>
        <fullName evidence="1">Uncharacterized protein</fullName>
    </submittedName>
</protein>
<organism evidence="1 2">
    <name type="scientific">Xylaria arbuscula</name>
    <dbReference type="NCBI Taxonomy" id="114810"/>
    <lineage>
        <taxon>Eukaryota</taxon>
        <taxon>Fungi</taxon>
        <taxon>Dikarya</taxon>
        <taxon>Ascomycota</taxon>
        <taxon>Pezizomycotina</taxon>
        <taxon>Sordariomycetes</taxon>
        <taxon>Xylariomycetidae</taxon>
        <taxon>Xylariales</taxon>
        <taxon>Xylariaceae</taxon>
        <taxon>Xylaria</taxon>
    </lineage>
</organism>
<dbReference type="AlphaFoldDB" id="A0A9W8NAJ9"/>
<keyword evidence="2" id="KW-1185">Reference proteome</keyword>
<comment type="caution">
    <text evidence="1">The sequence shown here is derived from an EMBL/GenBank/DDBJ whole genome shotgun (WGS) entry which is preliminary data.</text>
</comment>
<dbReference type="VEuPathDB" id="FungiDB:F4678DRAFT_284958"/>
<name>A0A9W8NAJ9_9PEZI</name>
<evidence type="ECO:0000313" key="2">
    <source>
        <dbReference type="Proteomes" id="UP001148614"/>
    </source>
</evidence>
<proteinExistence type="predicted"/>
<reference evidence="1" key="1">
    <citation type="submission" date="2022-07" db="EMBL/GenBank/DDBJ databases">
        <title>Genome Sequence of Xylaria arbuscula.</title>
        <authorList>
            <person name="Buettner E."/>
        </authorList>
    </citation>
    <scope>NUCLEOTIDE SEQUENCE</scope>
    <source>
        <strain evidence="1">VT107</strain>
    </source>
</reference>
<dbReference type="EMBL" id="JANPWZ010001479">
    <property type="protein sequence ID" value="KAJ3565488.1"/>
    <property type="molecule type" value="Genomic_DNA"/>
</dbReference>